<dbReference type="KEGG" id="schv:BRCON_2673"/>
<evidence type="ECO:0000313" key="1">
    <source>
        <dbReference type="EMBL" id="AXA37415.1"/>
    </source>
</evidence>
<name>A0A2Z4YAK8_SUMC1</name>
<dbReference type="Proteomes" id="UP000262583">
    <property type="component" value="Chromosome"/>
</dbReference>
<sequence>MRFLRALRGFACGNFLFAHEKREDAKTRTAMWQGVAAYVFCEKAVQEGGLP</sequence>
<evidence type="ECO:0000313" key="2">
    <source>
        <dbReference type="Proteomes" id="UP000262583"/>
    </source>
</evidence>
<accession>A0A2Z4YAK8</accession>
<protein>
    <submittedName>
        <fullName evidence="1">Uncharacterized protein</fullName>
    </submittedName>
</protein>
<organism evidence="1 2">
    <name type="scientific">Sumerlaea chitinivorans</name>
    <dbReference type="NCBI Taxonomy" id="2250252"/>
    <lineage>
        <taxon>Bacteria</taxon>
        <taxon>Candidatus Sumerlaeota</taxon>
        <taxon>Candidatus Sumerlaeia</taxon>
        <taxon>Candidatus Sumerlaeales</taxon>
        <taxon>Candidatus Sumerlaeaceae</taxon>
        <taxon>Candidatus Sumerlaea</taxon>
    </lineage>
</organism>
<dbReference type="EMBL" id="CP030759">
    <property type="protein sequence ID" value="AXA37415.1"/>
    <property type="molecule type" value="Genomic_DNA"/>
</dbReference>
<dbReference type="AlphaFoldDB" id="A0A2Z4YAK8"/>
<proteinExistence type="predicted"/>
<gene>
    <name evidence="1" type="ORF">BRCON_2673</name>
</gene>
<reference evidence="1 2" key="1">
    <citation type="submission" date="2018-05" db="EMBL/GenBank/DDBJ databases">
        <title>A metagenomic window into the 2 km-deep terrestrial subsurface aquifer revealed taxonomically and functionally diverse microbial community comprising novel uncultured bacterial lineages.</title>
        <authorList>
            <person name="Kadnikov V.V."/>
            <person name="Mardanov A.V."/>
            <person name="Beletsky A.V."/>
            <person name="Banks D."/>
            <person name="Pimenov N.V."/>
            <person name="Frank Y.A."/>
            <person name="Karnachuk O.V."/>
            <person name="Ravin N.V."/>
        </authorList>
    </citation>
    <scope>NUCLEOTIDE SEQUENCE [LARGE SCALE GENOMIC DNA]</scope>
    <source>
        <strain evidence="1">BY</strain>
    </source>
</reference>